<keyword evidence="5" id="KW-0808">Transferase</keyword>
<name>A0ABU9T4I2_9HYPH</name>
<proteinExistence type="predicted"/>
<dbReference type="Gene3D" id="3.30.70.270">
    <property type="match status" value="1"/>
</dbReference>
<keyword evidence="3" id="KW-0812">Transmembrane</keyword>
<dbReference type="PANTHER" id="PTHR45138:SF9">
    <property type="entry name" value="DIGUANYLATE CYCLASE DGCM-RELATED"/>
    <property type="match status" value="1"/>
</dbReference>
<dbReference type="InterPro" id="IPR043128">
    <property type="entry name" value="Rev_trsase/Diguanyl_cyclase"/>
</dbReference>
<keyword evidence="5" id="KW-0548">Nucleotidyltransferase</keyword>
<sequence>MRLHKTEIVFLGYAALTATATYLIFLLKQYLDNRIDVGYADLSALSDINSMLLGALAIMICGLAIAMLGIYPALRSALKERGRLSEVTQDLTKKSATYQHAALTDPLTGLHNRRYFDDAIEQYLQEFGAIDYPLGVVLLDLDHFKNINDTYGHDVGDDVLRAIARCLLDYTRHHDVVARVGGEEFAILAPNLDVTALNKLANRIRVAISEITFKSGEDCFQVTSSMGMTIWDGKEKAAALVKRADKNLYVAKTGGRDRVVS</sequence>
<keyword evidence="6" id="KW-1185">Reference proteome</keyword>
<dbReference type="InterPro" id="IPR050469">
    <property type="entry name" value="Diguanylate_Cyclase"/>
</dbReference>
<feature type="transmembrane region" description="Helical" evidence="3">
    <location>
        <begin position="51"/>
        <end position="74"/>
    </location>
</feature>
<evidence type="ECO:0000313" key="5">
    <source>
        <dbReference type="EMBL" id="MEM5501045.1"/>
    </source>
</evidence>
<keyword evidence="3" id="KW-1133">Transmembrane helix</keyword>
<evidence type="ECO:0000256" key="2">
    <source>
        <dbReference type="ARBA" id="ARBA00034247"/>
    </source>
</evidence>
<evidence type="ECO:0000259" key="4">
    <source>
        <dbReference type="PROSITE" id="PS50887"/>
    </source>
</evidence>
<evidence type="ECO:0000256" key="1">
    <source>
        <dbReference type="ARBA" id="ARBA00012528"/>
    </source>
</evidence>
<protein>
    <recommendedName>
        <fullName evidence="1">diguanylate cyclase</fullName>
        <ecNumber evidence="1">2.7.7.65</ecNumber>
    </recommendedName>
</protein>
<gene>
    <name evidence="5" type="ORF">WNY59_05545</name>
</gene>
<dbReference type="EMBL" id="JBBMQO010000003">
    <property type="protein sequence ID" value="MEM5501045.1"/>
    <property type="molecule type" value="Genomic_DNA"/>
</dbReference>
<feature type="transmembrane region" description="Helical" evidence="3">
    <location>
        <begin position="9"/>
        <end position="31"/>
    </location>
</feature>
<evidence type="ECO:0000313" key="6">
    <source>
        <dbReference type="Proteomes" id="UP001477870"/>
    </source>
</evidence>
<comment type="catalytic activity">
    <reaction evidence="2">
        <text>2 GTP = 3',3'-c-di-GMP + 2 diphosphate</text>
        <dbReference type="Rhea" id="RHEA:24898"/>
        <dbReference type="ChEBI" id="CHEBI:33019"/>
        <dbReference type="ChEBI" id="CHEBI:37565"/>
        <dbReference type="ChEBI" id="CHEBI:58805"/>
        <dbReference type="EC" id="2.7.7.65"/>
    </reaction>
</comment>
<organism evidence="5 6">
    <name type="scientific">Ahrensia kielensis</name>
    <dbReference type="NCBI Taxonomy" id="76980"/>
    <lineage>
        <taxon>Bacteria</taxon>
        <taxon>Pseudomonadati</taxon>
        <taxon>Pseudomonadota</taxon>
        <taxon>Alphaproteobacteria</taxon>
        <taxon>Hyphomicrobiales</taxon>
        <taxon>Ahrensiaceae</taxon>
        <taxon>Ahrensia</taxon>
    </lineage>
</organism>
<dbReference type="RefSeq" id="WP_342847513.1">
    <property type="nucleotide sequence ID" value="NZ_JBBMQO010000003.1"/>
</dbReference>
<dbReference type="GO" id="GO:0052621">
    <property type="term" value="F:diguanylate cyclase activity"/>
    <property type="evidence" value="ECO:0007669"/>
    <property type="project" value="UniProtKB-EC"/>
</dbReference>
<dbReference type="SUPFAM" id="SSF55073">
    <property type="entry name" value="Nucleotide cyclase"/>
    <property type="match status" value="1"/>
</dbReference>
<dbReference type="EC" id="2.7.7.65" evidence="1"/>
<dbReference type="PROSITE" id="PS50887">
    <property type="entry name" value="GGDEF"/>
    <property type="match status" value="1"/>
</dbReference>
<dbReference type="PANTHER" id="PTHR45138">
    <property type="entry name" value="REGULATORY COMPONENTS OF SENSORY TRANSDUCTION SYSTEM"/>
    <property type="match status" value="1"/>
</dbReference>
<dbReference type="CDD" id="cd01949">
    <property type="entry name" value="GGDEF"/>
    <property type="match status" value="1"/>
</dbReference>
<dbReference type="InterPro" id="IPR000160">
    <property type="entry name" value="GGDEF_dom"/>
</dbReference>
<comment type="caution">
    <text evidence="5">The sequence shown here is derived from an EMBL/GenBank/DDBJ whole genome shotgun (WGS) entry which is preliminary data.</text>
</comment>
<dbReference type="InterPro" id="IPR029787">
    <property type="entry name" value="Nucleotide_cyclase"/>
</dbReference>
<dbReference type="NCBIfam" id="TIGR00254">
    <property type="entry name" value="GGDEF"/>
    <property type="match status" value="1"/>
</dbReference>
<reference evidence="5 6" key="1">
    <citation type="submission" date="2024-03" db="EMBL/GenBank/DDBJ databases">
        <title>Community enrichment and isolation of bacterial strains for fucoidan degradation.</title>
        <authorList>
            <person name="Sichert A."/>
        </authorList>
    </citation>
    <scope>NUCLEOTIDE SEQUENCE [LARGE SCALE GENOMIC DNA]</scope>
    <source>
        <strain evidence="5 6">AS62</strain>
    </source>
</reference>
<evidence type="ECO:0000256" key="3">
    <source>
        <dbReference type="SAM" id="Phobius"/>
    </source>
</evidence>
<dbReference type="SMART" id="SM00267">
    <property type="entry name" value="GGDEF"/>
    <property type="match status" value="1"/>
</dbReference>
<accession>A0ABU9T4I2</accession>
<dbReference type="Proteomes" id="UP001477870">
    <property type="component" value="Unassembled WGS sequence"/>
</dbReference>
<keyword evidence="3" id="KW-0472">Membrane</keyword>
<dbReference type="Pfam" id="PF00990">
    <property type="entry name" value="GGDEF"/>
    <property type="match status" value="1"/>
</dbReference>
<feature type="domain" description="GGDEF" evidence="4">
    <location>
        <begin position="132"/>
        <end position="261"/>
    </location>
</feature>